<dbReference type="GeneID" id="36555585"/>
<reference evidence="1 2" key="1">
    <citation type="submission" date="2016-12" db="EMBL/GenBank/DDBJ databases">
        <title>The genomes of Aspergillus section Nigri reveals drivers in fungal speciation.</title>
        <authorList>
            <consortium name="DOE Joint Genome Institute"/>
            <person name="Vesth T.C."/>
            <person name="Nybo J."/>
            <person name="Theobald S."/>
            <person name="Brandl J."/>
            <person name="Frisvad J.C."/>
            <person name="Nielsen K.F."/>
            <person name="Lyhne E.K."/>
            <person name="Kogle M.E."/>
            <person name="Kuo A."/>
            <person name="Riley R."/>
            <person name="Clum A."/>
            <person name="Nolan M."/>
            <person name="Lipzen A."/>
            <person name="Salamov A."/>
            <person name="Henrissat B."/>
            <person name="Wiebenga A."/>
            <person name="De Vries R.P."/>
            <person name="Grigoriev I.V."/>
            <person name="Mortensen U.H."/>
            <person name="Andersen M.R."/>
            <person name="Baker S.E."/>
        </authorList>
    </citation>
    <scope>NUCLEOTIDE SEQUENCE [LARGE SCALE GENOMIC DNA]</scope>
    <source>
        <strain evidence="1 2">IBT 23096</strain>
    </source>
</reference>
<gene>
    <name evidence="1" type="ORF">P170DRAFT_429337</name>
</gene>
<evidence type="ECO:0000313" key="2">
    <source>
        <dbReference type="Proteomes" id="UP000234275"/>
    </source>
</evidence>
<dbReference type="Proteomes" id="UP000234275">
    <property type="component" value="Unassembled WGS sequence"/>
</dbReference>
<sequence length="293" mass="34093">MTGFKYNGQRVDNNLAEEIGKLLDHAGVPNYVWGEIYLTLIAAPVVIHKLDFFVPDHLIDVAINTLRNADFPDDKDNPRCAWNKKAHEREGTWPIPYHMFHLEEDDSLLMDEQDEHFPKTAEDIERIKGPWHVDLFLYRKSDYFWDLPDIPVGLPAPDDPNFMLANDRRLPVERVQGSGDGRIEDPNCQLKIVAPPRYIESNLLLIARDRRSCDGGLYWAENLRFVIMYTTKSTADWSLTEPESLKPRFQRLWATWLRDHISYQESVFRQIGRLRAALLREGSLPSSPFPNRH</sequence>
<dbReference type="VEuPathDB" id="FungiDB:P170DRAFT_429337"/>
<keyword evidence="2" id="KW-1185">Reference proteome</keyword>
<proteinExistence type="predicted"/>
<name>A0A2I2FZZ8_9EURO</name>
<dbReference type="OrthoDB" id="4499271at2759"/>
<protein>
    <submittedName>
        <fullName evidence="1">Uncharacterized protein</fullName>
    </submittedName>
</protein>
<comment type="caution">
    <text evidence="1">The sequence shown here is derived from an EMBL/GenBank/DDBJ whole genome shotgun (WGS) entry which is preliminary data.</text>
</comment>
<accession>A0A2I2FZZ8</accession>
<dbReference type="RefSeq" id="XP_024701502.1">
    <property type="nucleotide sequence ID" value="XM_024847886.1"/>
</dbReference>
<organism evidence="1 2">
    <name type="scientific">Aspergillus steynii IBT 23096</name>
    <dbReference type="NCBI Taxonomy" id="1392250"/>
    <lineage>
        <taxon>Eukaryota</taxon>
        <taxon>Fungi</taxon>
        <taxon>Dikarya</taxon>
        <taxon>Ascomycota</taxon>
        <taxon>Pezizomycotina</taxon>
        <taxon>Eurotiomycetes</taxon>
        <taxon>Eurotiomycetidae</taxon>
        <taxon>Eurotiales</taxon>
        <taxon>Aspergillaceae</taxon>
        <taxon>Aspergillus</taxon>
        <taxon>Aspergillus subgen. Circumdati</taxon>
    </lineage>
</organism>
<dbReference type="AlphaFoldDB" id="A0A2I2FZZ8"/>
<dbReference type="EMBL" id="MSFO01000007">
    <property type="protein sequence ID" value="PLB46200.1"/>
    <property type="molecule type" value="Genomic_DNA"/>
</dbReference>
<evidence type="ECO:0000313" key="1">
    <source>
        <dbReference type="EMBL" id="PLB46200.1"/>
    </source>
</evidence>